<keyword evidence="1" id="KW-0812">Transmembrane</keyword>
<keyword evidence="1" id="KW-0472">Membrane</keyword>
<sequence>MGKVLELIYKKLLFKKAKMKKIKKKGLNCFPNVLLASTVVIFWKFSLMFSLGHALVSHLPAF</sequence>
<proteinExistence type="predicted"/>
<dbReference type="Proteomes" id="UP000233100">
    <property type="component" value="Chromosome 9"/>
</dbReference>
<evidence type="ECO:0000256" key="1">
    <source>
        <dbReference type="SAM" id="Phobius"/>
    </source>
</evidence>
<reference evidence="2" key="2">
    <citation type="submission" date="2025-08" db="UniProtKB">
        <authorList>
            <consortium name="Ensembl"/>
        </authorList>
    </citation>
    <scope>IDENTIFICATION</scope>
</reference>
<protein>
    <submittedName>
        <fullName evidence="2">Uncharacterized protein</fullName>
    </submittedName>
</protein>
<accession>A0A7N9CLY3</accession>
<keyword evidence="3" id="KW-1185">Reference proteome</keyword>
<organism evidence="2 3">
    <name type="scientific">Macaca fascicularis</name>
    <name type="common">Crab-eating macaque</name>
    <name type="synonym">Cynomolgus monkey</name>
    <dbReference type="NCBI Taxonomy" id="9541"/>
    <lineage>
        <taxon>Eukaryota</taxon>
        <taxon>Metazoa</taxon>
        <taxon>Chordata</taxon>
        <taxon>Craniata</taxon>
        <taxon>Vertebrata</taxon>
        <taxon>Euteleostomi</taxon>
        <taxon>Mammalia</taxon>
        <taxon>Eutheria</taxon>
        <taxon>Euarchontoglires</taxon>
        <taxon>Primates</taxon>
        <taxon>Haplorrhini</taxon>
        <taxon>Catarrhini</taxon>
        <taxon>Cercopithecidae</taxon>
        <taxon>Cercopithecinae</taxon>
        <taxon>Macaca</taxon>
    </lineage>
</organism>
<evidence type="ECO:0000313" key="3">
    <source>
        <dbReference type="Proteomes" id="UP000233100"/>
    </source>
</evidence>
<dbReference type="AlphaFoldDB" id="A0A7N9CLY3"/>
<keyword evidence="1" id="KW-1133">Transmembrane helix</keyword>
<feature type="transmembrane region" description="Helical" evidence="1">
    <location>
        <begin position="29"/>
        <end position="56"/>
    </location>
</feature>
<reference evidence="2 3" key="1">
    <citation type="submission" date="2013-03" db="EMBL/GenBank/DDBJ databases">
        <authorList>
            <person name="Warren W."/>
            <person name="Wilson R.K."/>
        </authorList>
    </citation>
    <scope>NUCLEOTIDE SEQUENCE</scope>
</reference>
<evidence type="ECO:0000313" key="2">
    <source>
        <dbReference type="Ensembl" id="ENSMFAP00000050761.1"/>
    </source>
</evidence>
<reference evidence="2" key="3">
    <citation type="submission" date="2025-09" db="UniProtKB">
        <authorList>
            <consortium name="Ensembl"/>
        </authorList>
    </citation>
    <scope>IDENTIFICATION</scope>
</reference>
<name>A0A7N9CLY3_MACFA</name>
<dbReference type="Ensembl" id="ENSMFAT00000085948.1">
    <property type="protein sequence ID" value="ENSMFAP00000050761.1"/>
    <property type="gene ID" value="ENSMFAG00000050571.1"/>
</dbReference>